<dbReference type="InterPro" id="IPR002933">
    <property type="entry name" value="Peptidase_M20"/>
</dbReference>
<proteinExistence type="predicted"/>
<accession>A0ABW9QX39</accession>
<dbReference type="PANTHER" id="PTHR43808:SF32">
    <property type="entry name" value="ARGE_DAPE-RELATED DEACYLASE"/>
    <property type="match status" value="1"/>
</dbReference>
<dbReference type="EMBL" id="WJHE01000899">
    <property type="protein sequence ID" value="MST34216.1"/>
    <property type="molecule type" value="Genomic_DNA"/>
</dbReference>
<sequence>MRDHVDVDRLVELTSALVAVDTRNPPGNERAIEGVVRDALDPFDPRWQEVEPAPDRLSLVAAVPHPDGPGPRPTLVVNGHLDVVPVKADQWSTDPFVPTLRDGRLYGRGTADMKGGVAAAIHALDVLARAGRAPAWDVVFHLVADEEVGG</sequence>
<evidence type="ECO:0000313" key="2">
    <source>
        <dbReference type="Proteomes" id="UP000437736"/>
    </source>
</evidence>
<comment type="caution">
    <text evidence="1">The sequence shown here is derived from an EMBL/GenBank/DDBJ whole genome shotgun (WGS) entry which is preliminary data.</text>
</comment>
<dbReference type="SUPFAM" id="SSF53187">
    <property type="entry name" value="Zn-dependent exopeptidases"/>
    <property type="match status" value="1"/>
</dbReference>
<dbReference type="Proteomes" id="UP000437736">
    <property type="component" value="Unassembled WGS sequence"/>
</dbReference>
<gene>
    <name evidence="1" type="ORF">GHK86_15990</name>
</gene>
<keyword evidence="2" id="KW-1185">Reference proteome</keyword>
<feature type="non-terminal residue" evidence="1">
    <location>
        <position position="150"/>
    </location>
</feature>
<dbReference type="InterPro" id="IPR050072">
    <property type="entry name" value="Peptidase_M20A"/>
</dbReference>
<dbReference type="Gene3D" id="3.40.630.10">
    <property type="entry name" value="Zn peptidases"/>
    <property type="match status" value="1"/>
</dbReference>
<reference evidence="1 2" key="1">
    <citation type="submission" date="2019-11" db="EMBL/GenBank/DDBJ databases">
        <title>Acidiferrimicrobium australis gen. nov., sp. nov., an acidophilic and obligately heterotrophic, member of the Actinobacteria that catalyses dissimilatory oxido- reduction of iron isolated from metal-rich acidic water in Chile.</title>
        <authorList>
            <person name="Gonzalez D."/>
            <person name="Huber K."/>
            <person name="Hedrich S."/>
            <person name="Rojas-Villalobos C."/>
            <person name="Quatrini R."/>
            <person name="Dinamarca M.A."/>
            <person name="Schwarz A."/>
            <person name="Canales C."/>
            <person name="Nancucheo I."/>
        </authorList>
    </citation>
    <scope>NUCLEOTIDE SEQUENCE [LARGE SCALE GENOMIC DNA]</scope>
    <source>
        <strain evidence="1 2">USS-CCA1</strain>
    </source>
</reference>
<dbReference type="PANTHER" id="PTHR43808">
    <property type="entry name" value="ACETYLORNITHINE DEACETYLASE"/>
    <property type="match status" value="1"/>
</dbReference>
<name>A0ABW9QX39_9ACTN</name>
<organism evidence="1 2">
    <name type="scientific">Acidiferrimicrobium australe</name>
    <dbReference type="NCBI Taxonomy" id="2664430"/>
    <lineage>
        <taxon>Bacteria</taxon>
        <taxon>Bacillati</taxon>
        <taxon>Actinomycetota</taxon>
        <taxon>Acidimicrobiia</taxon>
        <taxon>Acidimicrobiales</taxon>
        <taxon>Acidimicrobiaceae</taxon>
        <taxon>Acidiferrimicrobium</taxon>
    </lineage>
</organism>
<dbReference type="Pfam" id="PF01546">
    <property type="entry name" value="Peptidase_M20"/>
    <property type="match status" value="1"/>
</dbReference>
<protein>
    <submittedName>
        <fullName evidence="1">M20/M25/M40 family metallo-hydrolase</fullName>
    </submittedName>
</protein>
<evidence type="ECO:0000313" key="1">
    <source>
        <dbReference type="EMBL" id="MST34216.1"/>
    </source>
</evidence>